<dbReference type="AlphaFoldDB" id="A0A9N8EG24"/>
<protein>
    <submittedName>
        <fullName evidence="2">Uncharacterized protein</fullName>
    </submittedName>
</protein>
<dbReference type="Proteomes" id="UP001153069">
    <property type="component" value="Unassembled WGS sequence"/>
</dbReference>
<evidence type="ECO:0000256" key="1">
    <source>
        <dbReference type="SAM" id="MobiDB-lite"/>
    </source>
</evidence>
<sequence length="182" mass="20523">MNVSIRSSPSKQQLGFPSNRRGGQNVWLQDGFSPPHRHHIWQKSTGSHKMKQASFCINSARPPLQQTSTPMSTPPTAEAKCQEWFCAIVEQLGIPFLYDGNVNGRAYLRTTGLIEGLTAIREQYLHFKQNGHAQNKQQALGLLVRKIQFNFFLTLEETGYIAGCTLHPSHYLKHSDIVTLYG</sequence>
<name>A0A9N8EG24_9STRA</name>
<organism evidence="2 3">
    <name type="scientific">Seminavis robusta</name>
    <dbReference type="NCBI Taxonomy" id="568900"/>
    <lineage>
        <taxon>Eukaryota</taxon>
        <taxon>Sar</taxon>
        <taxon>Stramenopiles</taxon>
        <taxon>Ochrophyta</taxon>
        <taxon>Bacillariophyta</taxon>
        <taxon>Bacillariophyceae</taxon>
        <taxon>Bacillariophycidae</taxon>
        <taxon>Naviculales</taxon>
        <taxon>Naviculaceae</taxon>
        <taxon>Seminavis</taxon>
    </lineage>
</organism>
<feature type="compositionally biased region" description="Polar residues" evidence="1">
    <location>
        <begin position="1"/>
        <end position="16"/>
    </location>
</feature>
<gene>
    <name evidence="2" type="ORF">SEMRO_883_G215440.1</name>
</gene>
<dbReference type="EMBL" id="CAICTM010000882">
    <property type="protein sequence ID" value="CAB9517820.1"/>
    <property type="molecule type" value="Genomic_DNA"/>
</dbReference>
<feature type="region of interest" description="Disordered" evidence="1">
    <location>
        <begin position="1"/>
        <end position="29"/>
    </location>
</feature>
<proteinExistence type="predicted"/>
<evidence type="ECO:0000313" key="2">
    <source>
        <dbReference type="EMBL" id="CAB9517820.1"/>
    </source>
</evidence>
<comment type="caution">
    <text evidence="2">The sequence shown here is derived from an EMBL/GenBank/DDBJ whole genome shotgun (WGS) entry which is preliminary data.</text>
</comment>
<reference evidence="2" key="1">
    <citation type="submission" date="2020-06" db="EMBL/GenBank/DDBJ databases">
        <authorList>
            <consortium name="Plant Systems Biology data submission"/>
        </authorList>
    </citation>
    <scope>NUCLEOTIDE SEQUENCE</scope>
    <source>
        <strain evidence="2">D6</strain>
    </source>
</reference>
<accession>A0A9N8EG24</accession>
<keyword evidence="3" id="KW-1185">Reference proteome</keyword>
<evidence type="ECO:0000313" key="3">
    <source>
        <dbReference type="Proteomes" id="UP001153069"/>
    </source>
</evidence>